<comment type="caution">
    <text evidence="1">The sequence shown here is derived from an EMBL/GenBank/DDBJ whole genome shotgun (WGS) entry which is preliminary data.</text>
</comment>
<name>A0ACB7WLP7_DIOAL</name>
<evidence type="ECO:0000313" key="2">
    <source>
        <dbReference type="Proteomes" id="UP000827976"/>
    </source>
</evidence>
<organism evidence="1 2">
    <name type="scientific">Dioscorea alata</name>
    <name type="common">Purple yam</name>
    <dbReference type="NCBI Taxonomy" id="55571"/>
    <lineage>
        <taxon>Eukaryota</taxon>
        <taxon>Viridiplantae</taxon>
        <taxon>Streptophyta</taxon>
        <taxon>Embryophyta</taxon>
        <taxon>Tracheophyta</taxon>
        <taxon>Spermatophyta</taxon>
        <taxon>Magnoliopsida</taxon>
        <taxon>Liliopsida</taxon>
        <taxon>Dioscoreales</taxon>
        <taxon>Dioscoreaceae</taxon>
        <taxon>Dioscorea</taxon>
    </lineage>
</organism>
<dbReference type="EMBL" id="CM037013">
    <property type="protein sequence ID" value="KAH7689257.1"/>
    <property type="molecule type" value="Genomic_DNA"/>
</dbReference>
<keyword evidence="2" id="KW-1185">Reference proteome</keyword>
<accession>A0ACB7WLP7</accession>
<gene>
    <name evidence="1" type="ORF">IHE45_03G085200</name>
</gene>
<sequence length="156" mass="17202">MVYFSSPSSLIMSLVFVFMLLLIPSINNVVEAWHPTEHIVSYGGGYSGAGEHQRRYLVDRSGQNYVGRPPIQGFYSGDPTFGEPDMRVMNMQGGDSCNGGYIQDHPMSAIRSPLSTRVTTKTQEMITTQVIMVDTGVMITTSRVKTVTINAALHDH</sequence>
<protein>
    <submittedName>
        <fullName evidence="1">Uncharacterized protein</fullName>
    </submittedName>
</protein>
<evidence type="ECO:0000313" key="1">
    <source>
        <dbReference type="EMBL" id="KAH7689257.1"/>
    </source>
</evidence>
<dbReference type="Proteomes" id="UP000827976">
    <property type="component" value="Chromosome 3"/>
</dbReference>
<proteinExistence type="predicted"/>
<reference evidence="2" key="1">
    <citation type="journal article" date="2022" name="Nat. Commun.">
        <title>Chromosome evolution and the genetic basis of agronomically important traits in greater yam.</title>
        <authorList>
            <person name="Bredeson J.V."/>
            <person name="Lyons J.B."/>
            <person name="Oniyinde I.O."/>
            <person name="Okereke N.R."/>
            <person name="Kolade O."/>
            <person name="Nnabue I."/>
            <person name="Nwadili C.O."/>
            <person name="Hribova E."/>
            <person name="Parker M."/>
            <person name="Nwogha J."/>
            <person name="Shu S."/>
            <person name="Carlson J."/>
            <person name="Kariba R."/>
            <person name="Muthemba S."/>
            <person name="Knop K."/>
            <person name="Barton G.J."/>
            <person name="Sherwood A.V."/>
            <person name="Lopez-Montes A."/>
            <person name="Asiedu R."/>
            <person name="Jamnadass R."/>
            <person name="Muchugi A."/>
            <person name="Goodstein D."/>
            <person name="Egesi C.N."/>
            <person name="Featherston J."/>
            <person name="Asfaw A."/>
            <person name="Simpson G.G."/>
            <person name="Dolezel J."/>
            <person name="Hendre P.S."/>
            <person name="Van Deynze A."/>
            <person name="Kumar P.L."/>
            <person name="Obidiegwu J.E."/>
            <person name="Bhattacharjee R."/>
            <person name="Rokhsar D.S."/>
        </authorList>
    </citation>
    <scope>NUCLEOTIDE SEQUENCE [LARGE SCALE GENOMIC DNA]</scope>
    <source>
        <strain evidence="2">cv. TDa95/00328</strain>
    </source>
</reference>